<dbReference type="SUPFAM" id="SSF50249">
    <property type="entry name" value="Nucleic acid-binding proteins"/>
    <property type="match status" value="1"/>
</dbReference>
<dbReference type="HOGENOM" id="CLU_117621_7_0_9"/>
<organism evidence="4 5">
    <name type="scientific">Halobacteroides halobius (strain ATCC 35273 / DSM 5150 / MD-1)</name>
    <dbReference type="NCBI Taxonomy" id="748449"/>
    <lineage>
        <taxon>Bacteria</taxon>
        <taxon>Bacillati</taxon>
        <taxon>Bacillota</taxon>
        <taxon>Clostridia</taxon>
        <taxon>Halanaerobiales</taxon>
        <taxon>Halobacteroidaceae</taxon>
        <taxon>Halobacteroides</taxon>
    </lineage>
</organism>
<protein>
    <submittedName>
        <fullName evidence="4">Cold shock protein</fullName>
    </submittedName>
</protein>
<dbReference type="SMART" id="SM00357">
    <property type="entry name" value="CSP"/>
    <property type="match status" value="1"/>
</dbReference>
<evidence type="ECO:0000256" key="1">
    <source>
        <dbReference type="RuleBase" id="RU000408"/>
    </source>
</evidence>
<dbReference type="InterPro" id="IPR011129">
    <property type="entry name" value="CSD"/>
</dbReference>
<dbReference type="AlphaFoldDB" id="L0KEF1"/>
<gene>
    <name evidence="4" type="ordered locus">Halha_2564</name>
</gene>
<dbReference type="InterPro" id="IPR002059">
    <property type="entry name" value="CSP_DNA-bd"/>
</dbReference>
<dbReference type="Gene3D" id="2.40.50.140">
    <property type="entry name" value="Nucleic acid-binding proteins"/>
    <property type="match status" value="1"/>
</dbReference>
<feature type="compositionally biased region" description="Polar residues" evidence="2">
    <location>
        <begin position="30"/>
        <end position="40"/>
    </location>
</feature>
<feature type="domain" description="CSD" evidence="3">
    <location>
        <begin position="36"/>
        <end position="100"/>
    </location>
</feature>
<dbReference type="InterPro" id="IPR019844">
    <property type="entry name" value="CSD_CS"/>
</dbReference>
<dbReference type="GO" id="GO:0005737">
    <property type="term" value="C:cytoplasm"/>
    <property type="evidence" value="ECO:0007669"/>
    <property type="project" value="UniProtKB-SubCell"/>
</dbReference>
<dbReference type="KEGG" id="hhl:Halha_2564"/>
<evidence type="ECO:0000259" key="3">
    <source>
        <dbReference type="PROSITE" id="PS51857"/>
    </source>
</evidence>
<comment type="subcellular location">
    <subcellularLocation>
        <location evidence="1">Cytoplasm</location>
    </subcellularLocation>
</comment>
<dbReference type="PROSITE" id="PS51857">
    <property type="entry name" value="CSD_2"/>
    <property type="match status" value="1"/>
</dbReference>
<evidence type="ECO:0000313" key="4">
    <source>
        <dbReference type="EMBL" id="AGB42438.1"/>
    </source>
</evidence>
<dbReference type="eggNOG" id="COG1278">
    <property type="taxonomic scope" value="Bacteria"/>
</dbReference>
<dbReference type="PANTHER" id="PTHR11544">
    <property type="entry name" value="COLD SHOCK DOMAIN CONTAINING PROTEINS"/>
    <property type="match status" value="1"/>
</dbReference>
<dbReference type="STRING" id="748449.Halha_2564"/>
<keyword evidence="5" id="KW-1185">Reference proteome</keyword>
<dbReference type="InterPro" id="IPR050181">
    <property type="entry name" value="Cold_shock_domain"/>
</dbReference>
<evidence type="ECO:0000256" key="2">
    <source>
        <dbReference type="SAM" id="MobiDB-lite"/>
    </source>
</evidence>
<name>L0KEF1_HALHC</name>
<sequence length="101" mass="11224">MMVNNLGNAFAEAGLVDEDQVEETTKDLSNEPTEPTNTGTVKWFDTEKGYGFIEQEDEDDVFVHFSSVIGEGFKDLTEGEEVKFDVAETDKGLQAENVIKL</sequence>
<feature type="region of interest" description="Disordered" evidence="2">
    <location>
        <begin position="14"/>
        <end position="41"/>
    </location>
</feature>
<dbReference type="GO" id="GO:0003676">
    <property type="term" value="F:nucleic acid binding"/>
    <property type="evidence" value="ECO:0007669"/>
    <property type="project" value="InterPro"/>
</dbReference>
<dbReference type="EMBL" id="CP003359">
    <property type="protein sequence ID" value="AGB42438.1"/>
    <property type="molecule type" value="Genomic_DNA"/>
</dbReference>
<proteinExistence type="predicted"/>
<evidence type="ECO:0000313" key="5">
    <source>
        <dbReference type="Proteomes" id="UP000010880"/>
    </source>
</evidence>
<dbReference type="InterPro" id="IPR012340">
    <property type="entry name" value="NA-bd_OB-fold"/>
</dbReference>
<dbReference type="PROSITE" id="PS00352">
    <property type="entry name" value="CSD_1"/>
    <property type="match status" value="1"/>
</dbReference>
<accession>L0KEF1</accession>
<dbReference type="PRINTS" id="PR00050">
    <property type="entry name" value="COLDSHOCK"/>
</dbReference>
<dbReference type="CDD" id="cd04458">
    <property type="entry name" value="CSP_CDS"/>
    <property type="match status" value="1"/>
</dbReference>
<dbReference type="Pfam" id="PF00313">
    <property type="entry name" value="CSD"/>
    <property type="match status" value="1"/>
</dbReference>
<reference evidence="5" key="1">
    <citation type="submission" date="2012-02" db="EMBL/GenBank/DDBJ databases">
        <title>The complete genome of Halobacteroides halobius DSM 5150.</title>
        <authorList>
            <person name="Lucas S."/>
            <person name="Copeland A."/>
            <person name="Lapidus A."/>
            <person name="Glavina del Rio T."/>
            <person name="Dalin E."/>
            <person name="Tice H."/>
            <person name="Bruce D."/>
            <person name="Goodwin L."/>
            <person name="Pitluck S."/>
            <person name="Peters L."/>
            <person name="Mikhailova N."/>
            <person name="Gu W."/>
            <person name="Kyrpides N."/>
            <person name="Mavromatis K."/>
            <person name="Ivanova N."/>
            <person name="Brettin T."/>
            <person name="Detter J.C."/>
            <person name="Han C."/>
            <person name="Larimer F."/>
            <person name="Land M."/>
            <person name="Hauser L."/>
            <person name="Markowitz V."/>
            <person name="Cheng J.-F."/>
            <person name="Hugenholtz P."/>
            <person name="Woyke T."/>
            <person name="Wu D."/>
            <person name="Tindall B."/>
            <person name="Pomrenke H."/>
            <person name="Brambilla E."/>
            <person name="Klenk H.-P."/>
            <person name="Eisen J.A."/>
        </authorList>
    </citation>
    <scope>NUCLEOTIDE SEQUENCE [LARGE SCALE GENOMIC DNA]</scope>
    <source>
        <strain evidence="5">ATCC 35273 / DSM 5150 / MD-1</strain>
    </source>
</reference>
<dbReference type="Proteomes" id="UP000010880">
    <property type="component" value="Chromosome"/>
</dbReference>